<dbReference type="STRING" id="1462996.AWM70_07040"/>
<dbReference type="EMBL" id="CP014167">
    <property type="protein sequence ID" value="ANS74366.1"/>
    <property type="molecule type" value="Genomic_DNA"/>
</dbReference>
<feature type="domain" description="Copper amine oxidase-like N-terminal" evidence="3">
    <location>
        <begin position="33"/>
        <end position="139"/>
    </location>
</feature>
<dbReference type="KEGG" id="pyg:AWM70_07040"/>
<protein>
    <recommendedName>
        <fullName evidence="3">Copper amine oxidase-like N-terminal domain-containing protein</fullName>
    </recommendedName>
</protein>
<dbReference type="Pfam" id="PF07833">
    <property type="entry name" value="Cu_amine_oxidN1"/>
    <property type="match status" value="1"/>
</dbReference>
<dbReference type="OrthoDB" id="2663921at2"/>
<evidence type="ECO:0000313" key="5">
    <source>
        <dbReference type="Proteomes" id="UP000092573"/>
    </source>
</evidence>
<sequence length="926" mass="95964">MKKMISALMAAILTTAVVTPFHSQAASPIKIIIDGKELVTDQAPLITGGRTFVPLRGIFEALDASVLWNNSTKTVTAYKDGTTVVLKLGANKATINSQTVYLDAPAVSKNGRTLVPLRFVSESLGQNVEWQPASSRVVISTANGGNPTQNDVGSAPYVGVRTSGQTGTGSDVTVSFARPANPANISGYRIFIVKEANASSFTYEKALTVNASNYTLVAAVNSDPSVNLTAQTRDADGNTLVAGASYRAFVLSVGRTGGYALSASSSAFTLSGLSVAAVSNLALRDAGDYGDGRDLSVSFTRPGNDANISGYRVFIVKTSNASSFSLSAANATSSSYYTAVGKSGSSTLNVTLNAGSRDTSGDLIRNGVSYTAFVLSVSNQSLYANKLSSPSAALTLNTVNTAPVVNWLNDVSDYGDGRDLQINFTRSADESKVAYYRIFVVKSGNAGSFSLNSANSVSSGRYYDVGKTGNSSISTILPSNMKDVQGSAVTTGVSYRVFVMAVSNNPSLYPNLLSAPSSLLTLNNNAITAVSNLQVADTADYGDGRDLRVSFNRAANESGVSGYRVFVVKAGDAGSFNVNLAGSLSSSYYTSVSKTGGNLSLNLNSYTRSVDGAAVTKGQSYRVYVLTMGIGGNNVLSSPSASITLTDNLTIGAASHLQVSDRGDAGNASDLNVSFNRAANETNISSYRIMVVKASEASSFTLAKANKVTSSYYKQVSPVGRDISINLDNGQRTVNGDIIQNGTSYQVFVLSVGGSGYSGSNALSAASPAITLTNNLTLLPATEVTAAVNADNPDRLDVSFKKSETENLIAEYRILVVPAERGTFTQSEASAVEKRGYLSTGKDGDTVRGTATVDITGADLQAGAGYRVYVLAVSNGSTHAPDVLSAPSEPVTLPAATTADPSTAQGQEQSPATSGSVPAAPADNTL</sequence>
<dbReference type="InterPro" id="IPR012854">
    <property type="entry name" value="Cu_amine_oxidase-like_N"/>
</dbReference>
<name>A0A1B1MYX2_9BACL</name>
<evidence type="ECO:0000256" key="1">
    <source>
        <dbReference type="SAM" id="MobiDB-lite"/>
    </source>
</evidence>
<proteinExistence type="predicted"/>
<keyword evidence="2" id="KW-0732">Signal</keyword>
<organism evidence="4 5">
    <name type="scientific">Paenibacillus yonginensis</name>
    <dbReference type="NCBI Taxonomy" id="1462996"/>
    <lineage>
        <taxon>Bacteria</taxon>
        <taxon>Bacillati</taxon>
        <taxon>Bacillota</taxon>
        <taxon>Bacilli</taxon>
        <taxon>Bacillales</taxon>
        <taxon>Paenibacillaceae</taxon>
        <taxon>Paenibacillus</taxon>
    </lineage>
</organism>
<feature type="signal peptide" evidence="2">
    <location>
        <begin position="1"/>
        <end position="25"/>
    </location>
</feature>
<feature type="chain" id="PRO_5008527540" description="Copper amine oxidase-like N-terminal domain-containing protein" evidence="2">
    <location>
        <begin position="26"/>
        <end position="926"/>
    </location>
</feature>
<evidence type="ECO:0000259" key="3">
    <source>
        <dbReference type="Pfam" id="PF07833"/>
    </source>
</evidence>
<accession>A0A1B1MYX2</accession>
<dbReference type="InterPro" id="IPR036582">
    <property type="entry name" value="Mao_N_sf"/>
</dbReference>
<dbReference type="AlphaFoldDB" id="A0A1B1MYX2"/>
<dbReference type="Gene3D" id="3.30.457.10">
    <property type="entry name" value="Copper amine oxidase-like, N-terminal domain"/>
    <property type="match status" value="1"/>
</dbReference>
<evidence type="ECO:0000256" key="2">
    <source>
        <dbReference type="SAM" id="SignalP"/>
    </source>
</evidence>
<gene>
    <name evidence="4" type="ORF">AWM70_07040</name>
</gene>
<reference evidence="4 5" key="1">
    <citation type="submission" date="2016-01" db="EMBL/GenBank/DDBJ databases">
        <title>Complete Genome Sequence of Paenibacillus yonginensis DCY84, a novel Plant Growth-Promoting Bacteria with Elicitation of Induced Systemic Resistance.</title>
        <authorList>
            <person name="Kim Y.J."/>
            <person name="Yang D.C."/>
            <person name="Sukweenadhi J."/>
        </authorList>
    </citation>
    <scope>NUCLEOTIDE SEQUENCE [LARGE SCALE GENOMIC DNA]</scope>
    <source>
        <strain evidence="4 5">DCY84</strain>
    </source>
</reference>
<evidence type="ECO:0000313" key="4">
    <source>
        <dbReference type="EMBL" id="ANS74366.1"/>
    </source>
</evidence>
<feature type="region of interest" description="Disordered" evidence="1">
    <location>
        <begin position="882"/>
        <end position="926"/>
    </location>
</feature>
<dbReference type="SUPFAM" id="SSF55383">
    <property type="entry name" value="Copper amine oxidase, domain N"/>
    <property type="match status" value="1"/>
</dbReference>
<dbReference type="Proteomes" id="UP000092573">
    <property type="component" value="Chromosome"/>
</dbReference>
<feature type="compositionally biased region" description="Polar residues" evidence="1">
    <location>
        <begin position="899"/>
        <end position="916"/>
    </location>
</feature>
<keyword evidence="5" id="KW-1185">Reference proteome</keyword>